<organism evidence="1 2">
    <name type="scientific">Sphingobacterium alkalisoli</name>
    <dbReference type="NCBI Taxonomy" id="1874115"/>
    <lineage>
        <taxon>Bacteria</taxon>
        <taxon>Pseudomonadati</taxon>
        <taxon>Bacteroidota</taxon>
        <taxon>Sphingobacteriia</taxon>
        <taxon>Sphingobacteriales</taxon>
        <taxon>Sphingobacteriaceae</taxon>
        <taxon>Sphingobacterium</taxon>
    </lineage>
</organism>
<comment type="caution">
    <text evidence="1">The sequence shown here is derived from an EMBL/GenBank/DDBJ whole genome shotgun (WGS) entry which is preliminary data.</text>
</comment>
<accession>A0A4U0GX73</accession>
<dbReference type="InterPro" id="IPR029068">
    <property type="entry name" value="Glyas_Bleomycin-R_OHBP_Dase"/>
</dbReference>
<proteinExistence type="predicted"/>
<gene>
    <name evidence="1" type="ORF">FAZ19_18770</name>
</gene>
<dbReference type="AlphaFoldDB" id="A0A4U0GX73"/>
<dbReference type="RefSeq" id="WP_136822290.1">
    <property type="nucleotide sequence ID" value="NZ_BMJX01000006.1"/>
</dbReference>
<reference evidence="1 2" key="1">
    <citation type="submission" date="2019-04" db="EMBL/GenBank/DDBJ databases">
        <title>Sphingobacterium olei sp. nov., isolated from oil-contaminated soil.</title>
        <authorList>
            <person name="Liu B."/>
        </authorList>
    </citation>
    <scope>NUCLEOTIDE SEQUENCE [LARGE SCALE GENOMIC DNA]</scope>
    <source>
        <strain evidence="1 2">Y3L14</strain>
    </source>
</reference>
<evidence type="ECO:0000313" key="1">
    <source>
        <dbReference type="EMBL" id="TJY63616.1"/>
    </source>
</evidence>
<dbReference type="SUPFAM" id="SSF54593">
    <property type="entry name" value="Glyoxalase/Bleomycin resistance protein/Dihydroxybiphenyl dioxygenase"/>
    <property type="match status" value="1"/>
</dbReference>
<dbReference type="OrthoDB" id="9795306at2"/>
<dbReference type="Proteomes" id="UP000309872">
    <property type="component" value="Unassembled WGS sequence"/>
</dbReference>
<name>A0A4U0GX73_9SPHI</name>
<keyword evidence="2" id="KW-1185">Reference proteome</keyword>
<dbReference type="Gene3D" id="3.10.180.10">
    <property type="entry name" value="2,3-Dihydroxybiphenyl 1,2-Dioxygenase, domain 1"/>
    <property type="match status" value="1"/>
</dbReference>
<sequence>MSAHHNDKLTSSIFITFSGNCKKALTFYHTCFGGILRFETFGKDLKGYSEMPVISGSLISDRIIIHGSDLVYNEGRKVGNYISIFLPCKDMSDRKELIEKLEGNNKNFFLKNYDEHQLVEITDAFDVKWLLGV</sequence>
<dbReference type="EMBL" id="SUKA01000006">
    <property type="protein sequence ID" value="TJY63616.1"/>
    <property type="molecule type" value="Genomic_DNA"/>
</dbReference>
<protein>
    <submittedName>
        <fullName evidence="1">Glyoxalase</fullName>
    </submittedName>
</protein>
<evidence type="ECO:0000313" key="2">
    <source>
        <dbReference type="Proteomes" id="UP000309872"/>
    </source>
</evidence>